<gene>
    <name evidence="3" type="ORF">AWC04_02325</name>
</gene>
<feature type="transmembrane region" description="Helical" evidence="2">
    <location>
        <begin position="40"/>
        <end position="64"/>
    </location>
</feature>
<feature type="compositionally biased region" description="Acidic residues" evidence="1">
    <location>
        <begin position="1"/>
        <end position="11"/>
    </location>
</feature>
<organism evidence="3 4">
    <name type="scientific">Mycolicibacterium fallax</name>
    <name type="common">Mycobacterium fallax</name>
    <dbReference type="NCBI Taxonomy" id="1793"/>
    <lineage>
        <taxon>Bacteria</taxon>
        <taxon>Bacillati</taxon>
        <taxon>Actinomycetota</taxon>
        <taxon>Actinomycetes</taxon>
        <taxon>Mycobacteriales</taxon>
        <taxon>Mycobacteriaceae</taxon>
        <taxon>Mycolicibacterium</taxon>
    </lineage>
</organism>
<dbReference type="EMBL" id="LQOJ01000016">
    <property type="protein sequence ID" value="ORV08106.1"/>
    <property type="molecule type" value="Genomic_DNA"/>
</dbReference>
<feature type="region of interest" description="Disordered" evidence="1">
    <location>
        <begin position="70"/>
        <end position="144"/>
    </location>
</feature>
<accession>A0A1X1RKH4</accession>
<reference evidence="3 4" key="1">
    <citation type="submission" date="2016-01" db="EMBL/GenBank/DDBJ databases">
        <title>The new phylogeny of the genus Mycobacterium.</title>
        <authorList>
            <person name="Tarcisio F."/>
            <person name="Conor M."/>
            <person name="Antonella G."/>
            <person name="Elisabetta G."/>
            <person name="Giulia F.S."/>
            <person name="Sara T."/>
            <person name="Anna F."/>
            <person name="Clotilde B."/>
            <person name="Roberto B."/>
            <person name="Veronica D.S."/>
            <person name="Fabio R."/>
            <person name="Monica P."/>
            <person name="Olivier J."/>
            <person name="Enrico T."/>
            <person name="Nicola S."/>
        </authorList>
    </citation>
    <scope>NUCLEOTIDE SEQUENCE [LARGE SCALE GENOMIC DNA]</scope>
    <source>
        <strain evidence="3 4">DSM 44179</strain>
    </source>
</reference>
<feature type="compositionally biased region" description="Gly residues" evidence="1">
    <location>
        <begin position="91"/>
        <end position="100"/>
    </location>
</feature>
<dbReference type="AlphaFoldDB" id="A0A1X1RKH4"/>
<feature type="compositionally biased region" description="Low complexity" evidence="1">
    <location>
        <begin position="12"/>
        <end position="32"/>
    </location>
</feature>
<keyword evidence="2" id="KW-0812">Transmembrane</keyword>
<comment type="caution">
    <text evidence="3">The sequence shown here is derived from an EMBL/GenBank/DDBJ whole genome shotgun (WGS) entry which is preliminary data.</text>
</comment>
<evidence type="ECO:0000313" key="3">
    <source>
        <dbReference type="EMBL" id="ORV08106.1"/>
    </source>
</evidence>
<keyword evidence="2" id="KW-1133">Transmembrane helix</keyword>
<evidence type="ECO:0000313" key="4">
    <source>
        <dbReference type="Proteomes" id="UP000193484"/>
    </source>
</evidence>
<evidence type="ECO:0000256" key="2">
    <source>
        <dbReference type="SAM" id="Phobius"/>
    </source>
</evidence>
<feature type="region of interest" description="Disordered" evidence="1">
    <location>
        <begin position="1"/>
        <end position="32"/>
    </location>
</feature>
<sequence length="144" mass="14834">MPDEEHDDMTDTPDTPTEPTTAATESNPAAAPKPNRLYQAAAWVAIVAGTLFIVGTVFFAGMIVGHRADGHGGQQRGHDSGMMQSPHHRMGPGGMGGMGAGCPMMRGGMQSGMKSDEDDSDDARTPRGPGSQAPAPAAPGQPPR</sequence>
<proteinExistence type="predicted"/>
<dbReference type="Proteomes" id="UP000193484">
    <property type="component" value="Unassembled WGS sequence"/>
</dbReference>
<feature type="compositionally biased region" description="Low complexity" evidence="1">
    <location>
        <begin position="126"/>
        <end position="135"/>
    </location>
</feature>
<dbReference type="STRING" id="1793.AWC04_02325"/>
<protein>
    <submittedName>
        <fullName evidence="3">Uncharacterized protein</fullName>
    </submittedName>
</protein>
<keyword evidence="4" id="KW-1185">Reference proteome</keyword>
<evidence type="ECO:0000256" key="1">
    <source>
        <dbReference type="SAM" id="MobiDB-lite"/>
    </source>
</evidence>
<name>A0A1X1RKH4_MYCFA</name>
<keyword evidence="2" id="KW-0472">Membrane</keyword>